<dbReference type="EMBL" id="JAWDGP010001427">
    <property type="protein sequence ID" value="KAK3791919.1"/>
    <property type="molecule type" value="Genomic_DNA"/>
</dbReference>
<reference evidence="1" key="1">
    <citation type="journal article" date="2023" name="G3 (Bethesda)">
        <title>A reference genome for the long-term kleptoplast-retaining sea slug Elysia crispata morphotype clarki.</title>
        <authorList>
            <person name="Eastman K.E."/>
            <person name="Pendleton A.L."/>
            <person name="Shaikh M.A."/>
            <person name="Suttiyut T."/>
            <person name="Ogas R."/>
            <person name="Tomko P."/>
            <person name="Gavelis G."/>
            <person name="Widhalm J.R."/>
            <person name="Wisecaver J.H."/>
        </authorList>
    </citation>
    <scope>NUCLEOTIDE SEQUENCE</scope>
    <source>
        <strain evidence="1">ECLA1</strain>
    </source>
</reference>
<protein>
    <submittedName>
        <fullName evidence="1">Uncharacterized protein</fullName>
    </submittedName>
</protein>
<evidence type="ECO:0000313" key="2">
    <source>
        <dbReference type="Proteomes" id="UP001283361"/>
    </source>
</evidence>
<evidence type="ECO:0000313" key="1">
    <source>
        <dbReference type="EMBL" id="KAK3791919.1"/>
    </source>
</evidence>
<gene>
    <name evidence="1" type="ORF">RRG08_065471</name>
</gene>
<dbReference type="AlphaFoldDB" id="A0AAE1AQ79"/>
<keyword evidence="2" id="KW-1185">Reference proteome</keyword>
<accession>A0AAE1AQ79</accession>
<dbReference type="Proteomes" id="UP001283361">
    <property type="component" value="Unassembled WGS sequence"/>
</dbReference>
<proteinExistence type="predicted"/>
<name>A0AAE1AQ79_9GAST</name>
<sequence>MVLLNYSETIQLNIGAVSDSLVASPVFYPLIYLAMKSASAGRHLTSSSRWYYFSKSFISSARRIMKHPTRDGKHLAVALGKWSGVPLFI</sequence>
<organism evidence="1 2">
    <name type="scientific">Elysia crispata</name>
    <name type="common">lettuce slug</name>
    <dbReference type="NCBI Taxonomy" id="231223"/>
    <lineage>
        <taxon>Eukaryota</taxon>
        <taxon>Metazoa</taxon>
        <taxon>Spiralia</taxon>
        <taxon>Lophotrochozoa</taxon>
        <taxon>Mollusca</taxon>
        <taxon>Gastropoda</taxon>
        <taxon>Heterobranchia</taxon>
        <taxon>Euthyneura</taxon>
        <taxon>Panpulmonata</taxon>
        <taxon>Sacoglossa</taxon>
        <taxon>Placobranchoidea</taxon>
        <taxon>Plakobranchidae</taxon>
        <taxon>Elysia</taxon>
    </lineage>
</organism>
<comment type="caution">
    <text evidence="1">The sequence shown here is derived from an EMBL/GenBank/DDBJ whole genome shotgun (WGS) entry which is preliminary data.</text>
</comment>